<dbReference type="RefSeq" id="WP_305202760.1">
    <property type="nucleotide sequence ID" value="NZ_JAUUIA010001185.1"/>
</dbReference>
<name>A0AAW8AQH1_KLEPN</name>
<evidence type="ECO:0000313" key="2">
    <source>
        <dbReference type="EMBL" id="MDP0971756.1"/>
    </source>
</evidence>
<dbReference type="Proteomes" id="UP001244490">
    <property type="component" value="Unassembled WGS sequence"/>
</dbReference>
<dbReference type="Pfam" id="PF02737">
    <property type="entry name" value="3HCDH_N"/>
    <property type="match status" value="1"/>
</dbReference>
<protein>
    <submittedName>
        <fullName evidence="2">3-hydroxyacyl-CoA dehydrogenase NAD-binding domain-containing protein</fullName>
    </submittedName>
</protein>
<dbReference type="GO" id="GO:0006631">
    <property type="term" value="P:fatty acid metabolic process"/>
    <property type="evidence" value="ECO:0007669"/>
    <property type="project" value="InterPro"/>
</dbReference>
<proteinExistence type="predicted"/>
<dbReference type="SUPFAM" id="SSF51735">
    <property type="entry name" value="NAD(P)-binding Rossmann-fold domains"/>
    <property type="match status" value="1"/>
</dbReference>
<dbReference type="GO" id="GO:0070403">
    <property type="term" value="F:NAD+ binding"/>
    <property type="evidence" value="ECO:0007669"/>
    <property type="project" value="InterPro"/>
</dbReference>
<sequence>MTAAKMAEVLNGIRPTLSYGDFGHVDLVVEAVVENPKVKQAVLAEVEAQVKDAQQAVASHSTSPRFGLVWTPLE</sequence>
<feature type="domain" description="3-hydroxyacyl-CoA dehydrogenase NAD binding" evidence="1">
    <location>
        <begin position="2"/>
        <end position="63"/>
    </location>
</feature>
<evidence type="ECO:0000313" key="3">
    <source>
        <dbReference type="Proteomes" id="UP001244490"/>
    </source>
</evidence>
<evidence type="ECO:0000259" key="1">
    <source>
        <dbReference type="Pfam" id="PF02737"/>
    </source>
</evidence>
<dbReference type="Gene3D" id="3.40.50.720">
    <property type="entry name" value="NAD(P)-binding Rossmann-like Domain"/>
    <property type="match status" value="1"/>
</dbReference>
<gene>
    <name evidence="2" type="ORF">Q6294_32980</name>
</gene>
<dbReference type="InterPro" id="IPR006176">
    <property type="entry name" value="3-OHacyl-CoA_DH_NAD-bd"/>
</dbReference>
<dbReference type="EMBL" id="JAUUIA010001185">
    <property type="protein sequence ID" value="MDP0971756.1"/>
    <property type="molecule type" value="Genomic_DNA"/>
</dbReference>
<dbReference type="InterPro" id="IPR036291">
    <property type="entry name" value="NAD(P)-bd_dom_sf"/>
</dbReference>
<comment type="caution">
    <text evidence="2">The sequence shown here is derived from an EMBL/GenBank/DDBJ whole genome shotgun (WGS) entry which is preliminary data.</text>
</comment>
<accession>A0AAW8AQH1</accession>
<reference evidence="2" key="1">
    <citation type="submission" date="2023-07" db="EMBL/GenBank/DDBJ databases">
        <authorList>
            <person name="Peng Z."/>
        </authorList>
    </citation>
    <scope>NUCLEOTIDE SEQUENCE</scope>
    <source>
        <strain evidence="2">KP219</strain>
    </source>
</reference>
<feature type="non-terminal residue" evidence="2">
    <location>
        <position position="74"/>
    </location>
</feature>
<dbReference type="AlphaFoldDB" id="A0AAW8AQH1"/>
<organism evidence="2 3">
    <name type="scientific">Klebsiella pneumoniae</name>
    <dbReference type="NCBI Taxonomy" id="573"/>
    <lineage>
        <taxon>Bacteria</taxon>
        <taxon>Pseudomonadati</taxon>
        <taxon>Pseudomonadota</taxon>
        <taxon>Gammaproteobacteria</taxon>
        <taxon>Enterobacterales</taxon>
        <taxon>Enterobacteriaceae</taxon>
        <taxon>Klebsiella/Raoultella group</taxon>
        <taxon>Klebsiella</taxon>
        <taxon>Klebsiella pneumoniae complex</taxon>
    </lineage>
</organism>